<accession>T1BYQ0</accession>
<feature type="domain" description="UPF0033" evidence="1">
    <location>
        <begin position="1"/>
        <end position="56"/>
    </location>
</feature>
<protein>
    <submittedName>
        <fullName evidence="2">SirA family protein</fullName>
    </submittedName>
</protein>
<proteinExistence type="predicted"/>
<dbReference type="InterPro" id="IPR001455">
    <property type="entry name" value="TusA-like"/>
</dbReference>
<dbReference type="EMBL" id="AUZZ01003017">
    <property type="protein sequence ID" value="EQD58174.1"/>
    <property type="molecule type" value="Genomic_DNA"/>
</dbReference>
<dbReference type="CDD" id="cd00291">
    <property type="entry name" value="SirA_YedF_YeeD"/>
    <property type="match status" value="1"/>
</dbReference>
<comment type="caution">
    <text evidence="2">The sequence shown here is derived from an EMBL/GenBank/DDBJ whole genome shotgun (WGS) entry which is preliminary data.</text>
</comment>
<feature type="non-terminal residue" evidence="2">
    <location>
        <position position="1"/>
    </location>
</feature>
<reference evidence="2" key="2">
    <citation type="journal article" date="2014" name="ISME J.">
        <title>Microbial stratification in low pH oxic and suboxic macroscopic growths along an acid mine drainage.</title>
        <authorList>
            <person name="Mendez-Garcia C."/>
            <person name="Mesa V."/>
            <person name="Sprenger R.R."/>
            <person name="Richter M."/>
            <person name="Diez M.S."/>
            <person name="Solano J."/>
            <person name="Bargiela R."/>
            <person name="Golyshina O.V."/>
            <person name="Manteca A."/>
            <person name="Ramos J.L."/>
            <person name="Gallego J.R."/>
            <person name="Llorente I."/>
            <person name="Martins Dos Santos V.A."/>
            <person name="Jensen O.N."/>
            <person name="Pelaez A.I."/>
            <person name="Sanchez J."/>
            <person name="Ferrer M."/>
        </authorList>
    </citation>
    <scope>NUCLEOTIDE SEQUENCE</scope>
</reference>
<dbReference type="Pfam" id="PF01206">
    <property type="entry name" value="TusA"/>
    <property type="match status" value="1"/>
</dbReference>
<gene>
    <name evidence="2" type="ORF">B2A_04484</name>
</gene>
<organism evidence="2">
    <name type="scientific">mine drainage metagenome</name>
    <dbReference type="NCBI Taxonomy" id="410659"/>
    <lineage>
        <taxon>unclassified sequences</taxon>
        <taxon>metagenomes</taxon>
        <taxon>ecological metagenomes</taxon>
    </lineage>
</organism>
<reference evidence="2" key="1">
    <citation type="submission" date="2013-08" db="EMBL/GenBank/DDBJ databases">
        <authorList>
            <person name="Mendez C."/>
            <person name="Richter M."/>
            <person name="Ferrer M."/>
            <person name="Sanchez J."/>
        </authorList>
    </citation>
    <scope>NUCLEOTIDE SEQUENCE</scope>
</reference>
<dbReference type="AlphaFoldDB" id="T1BYQ0"/>
<dbReference type="InterPro" id="IPR036868">
    <property type="entry name" value="TusA-like_sf"/>
</dbReference>
<name>T1BYQ0_9ZZZZ</name>
<sequence length="58" mass="6484">LRTKKALKDMAIGDVLTVQATDPGAVKDFEAFCRTTGNELVDSSNANGEYHFRIRRKQ</sequence>
<dbReference type="Gene3D" id="3.30.110.40">
    <property type="entry name" value="TusA-like domain"/>
    <property type="match status" value="1"/>
</dbReference>
<evidence type="ECO:0000313" key="2">
    <source>
        <dbReference type="EMBL" id="EQD58174.1"/>
    </source>
</evidence>
<dbReference type="SUPFAM" id="SSF64307">
    <property type="entry name" value="SirA-like"/>
    <property type="match status" value="1"/>
</dbReference>
<evidence type="ECO:0000259" key="1">
    <source>
        <dbReference type="Pfam" id="PF01206"/>
    </source>
</evidence>